<comment type="caution">
    <text evidence="2">The sequence shown here is derived from an EMBL/GenBank/DDBJ whole genome shotgun (WGS) entry which is preliminary data.</text>
</comment>
<reference evidence="2" key="1">
    <citation type="submission" date="2020-08" db="EMBL/GenBank/DDBJ databases">
        <title>Genome sequencing and assembly of the red palm weevil Rhynchophorus ferrugineus.</title>
        <authorList>
            <person name="Dias G.B."/>
            <person name="Bergman C.M."/>
            <person name="Manee M."/>
        </authorList>
    </citation>
    <scope>NUCLEOTIDE SEQUENCE</scope>
    <source>
        <strain evidence="2">AA-2017</strain>
        <tissue evidence="2">Whole larva</tissue>
    </source>
</reference>
<accession>A0A834ILH9</accession>
<name>A0A834ILH9_RHYFE</name>
<evidence type="ECO:0000256" key="1">
    <source>
        <dbReference type="SAM" id="MobiDB-lite"/>
    </source>
</evidence>
<dbReference type="EMBL" id="JAACXV010000131">
    <property type="protein sequence ID" value="KAF7283157.1"/>
    <property type="molecule type" value="Genomic_DNA"/>
</dbReference>
<sequence length="124" mass="13703">MIGLVLGAAGLTLVLKWLYKFIKSLVDSNNNSDRYTSINARTETIENPRTKMTENQEINGLPNGDTKHWTIGDDDSKESYDDFPPNEDDIDHLPPAAPSVGQGGLGGLSHADQIALLERRKRLK</sequence>
<feature type="region of interest" description="Disordered" evidence="1">
    <location>
        <begin position="46"/>
        <end position="108"/>
    </location>
</feature>
<protein>
    <submittedName>
        <fullName evidence="2">Uncharacterized protein</fullName>
    </submittedName>
</protein>
<organism evidence="2 3">
    <name type="scientific">Rhynchophorus ferrugineus</name>
    <name type="common">Red palm weevil</name>
    <name type="synonym">Curculio ferrugineus</name>
    <dbReference type="NCBI Taxonomy" id="354439"/>
    <lineage>
        <taxon>Eukaryota</taxon>
        <taxon>Metazoa</taxon>
        <taxon>Ecdysozoa</taxon>
        <taxon>Arthropoda</taxon>
        <taxon>Hexapoda</taxon>
        <taxon>Insecta</taxon>
        <taxon>Pterygota</taxon>
        <taxon>Neoptera</taxon>
        <taxon>Endopterygota</taxon>
        <taxon>Coleoptera</taxon>
        <taxon>Polyphaga</taxon>
        <taxon>Cucujiformia</taxon>
        <taxon>Curculionidae</taxon>
        <taxon>Dryophthorinae</taxon>
        <taxon>Rhynchophorus</taxon>
    </lineage>
</organism>
<dbReference type="Proteomes" id="UP000625711">
    <property type="component" value="Unassembled WGS sequence"/>
</dbReference>
<evidence type="ECO:0000313" key="2">
    <source>
        <dbReference type="EMBL" id="KAF7283157.1"/>
    </source>
</evidence>
<proteinExistence type="predicted"/>
<dbReference type="OrthoDB" id="6684060at2759"/>
<keyword evidence="3" id="KW-1185">Reference proteome</keyword>
<dbReference type="AlphaFoldDB" id="A0A834ILH9"/>
<gene>
    <name evidence="2" type="ORF">GWI33_001222</name>
</gene>
<evidence type="ECO:0000313" key="3">
    <source>
        <dbReference type="Proteomes" id="UP000625711"/>
    </source>
</evidence>